<dbReference type="AlphaFoldDB" id="A0A6C0BJ59"/>
<dbReference type="EMBL" id="MN739163">
    <property type="protein sequence ID" value="QHS91781.1"/>
    <property type="molecule type" value="Genomic_DNA"/>
</dbReference>
<accession>A0A6C0BJ59</accession>
<protein>
    <submittedName>
        <fullName evidence="1">Uncharacterized protein</fullName>
    </submittedName>
</protein>
<sequence>MNRTESNVTNVEDLEDLINRIKNNLDEILPKPSAPANNSPSKVFLEKLRGLHDDVDSLKEIIETRVSFNATPVHSSLKRKRKTRKTRR</sequence>
<name>A0A6C0BJ59_9ZZZZ</name>
<proteinExistence type="predicted"/>
<reference evidence="1" key="1">
    <citation type="journal article" date="2020" name="Nature">
        <title>Giant virus diversity and host interactions through global metagenomics.</title>
        <authorList>
            <person name="Schulz F."/>
            <person name="Roux S."/>
            <person name="Paez-Espino D."/>
            <person name="Jungbluth S."/>
            <person name="Walsh D.A."/>
            <person name="Denef V.J."/>
            <person name="McMahon K.D."/>
            <person name="Konstantinidis K.T."/>
            <person name="Eloe-Fadrosh E.A."/>
            <person name="Kyrpides N.C."/>
            <person name="Woyke T."/>
        </authorList>
    </citation>
    <scope>NUCLEOTIDE SEQUENCE</scope>
    <source>
        <strain evidence="1">GVMAG-M-3300013006-15</strain>
    </source>
</reference>
<evidence type="ECO:0000313" key="1">
    <source>
        <dbReference type="EMBL" id="QHS91781.1"/>
    </source>
</evidence>
<organism evidence="1">
    <name type="scientific">viral metagenome</name>
    <dbReference type="NCBI Taxonomy" id="1070528"/>
    <lineage>
        <taxon>unclassified sequences</taxon>
        <taxon>metagenomes</taxon>
        <taxon>organismal metagenomes</taxon>
    </lineage>
</organism>